<sequence length="377" mass="42717">MFIPGINPRGQYFFSGAQTPDAAAFLATLNPPDWRDFSLVVCRERNEVDCPSWRPAGVAFSRRKSMGRRAVYYTVAAKAEAHRARRAVLKLRPEAVSRRKAENRRQYLKRKPIPTIPEAVKRQSLVPMSWTQWRSTYERFYHGEDMLFLDDIELGGADFKALADLPPYSSTLMSLETFNDTWGELSAAIHGYLVSRYVQELEGRTRRLNAVNVSDSDTREELWGQYYALLKRRQVFADALGTKSMLQYSPSELISMINMQWTSRLLVYAVADLEASRSGRTSNVPYQFLLSDCNFAALPFGLLNRPPSEPVLQKCVQPRDGSISTYGFLKVIDVFDDYPQLNGIVSVGRQLARSDVGALRDDEVVVDYFGTAKAFSA</sequence>
<reference evidence="1 2" key="1">
    <citation type="submission" date="2020-07" db="EMBL/GenBank/DDBJ databases">
        <title>Comparative genomics of pyrophilous fungi reveals a link between fire events and developmental genes.</title>
        <authorList>
            <consortium name="DOE Joint Genome Institute"/>
            <person name="Steindorff A.S."/>
            <person name="Carver A."/>
            <person name="Calhoun S."/>
            <person name="Stillman K."/>
            <person name="Liu H."/>
            <person name="Lipzen A."/>
            <person name="Pangilinan J."/>
            <person name="Labutti K."/>
            <person name="Bruns T.D."/>
            <person name="Grigoriev I.V."/>
        </authorList>
    </citation>
    <scope>NUCLEOTIDE SEQUENCE [LARGE SCALE GENOMIC DNA]</scope>
    <source>
        <strain evidence="1 2">CBS 144469</strain>
    </source>
</reference>
<keyword evidence="2" id="KW-1185">Reference proteome</keyword>
<protein>
    <submittedName>
        <fullName evidence="1">Uncharacterized protein</fullName>
    </submittedName>
</protein>
<gene>
    <name evidence="1" type="ORF">DFP72DRAFT_845524</name>
</gene>
<dbReference type="OrthoDB" id="3024047at2759"/>
<name>A0A8H6I3D2_9AGAR</name>
<dbReference type="Proteomes" id="UP000521943">
    <property type="component" value="Unassembled WGS sequence"/>
</dbReference>
<dbReference type="AlphaFoldDB" id="A0A8H6I3D2"/>
<evidence type="ECO:0000313" key="1">
    <source>
        <dbReference type="EMBL" id="KAF6758080.1"/>
    </source>
</evidence>
<accession>A0A8H6I3D2</accession>
<comment type="caution">
    <text evidence="1">The sequence shown here is derived from an EMBL/GenBank/DDBJ whole genome shotgun (WGS) entry which is preliminary data.</text>
</comment>
<dbReference type="EMBL" id="JACGCI010000020">
    <property type="protein sequence ID" value="KAF6758080.1"/>
    <property type="molecule type" value="Genomic_DNA"/>
</dbReference>
<evidence type="ECO:0000313" key="2">
    <source>
        <dbReference type="Proteomes" id="UP000521943"/>
    </source>
</evidence>
<organism evidence="1 2">
    <name type="scientific">Ephemerocybe angulata</name>
    <dbReference type="NCBI Taxonomy" id="980116"/>
    <lineage>
        <taxon>Eukaryota</taxon>
        <taxon>Fungi</taxon>
        <taxon>Dikarya</taxon>
        <taxon>Basidiomycota</taxon>
        <taxon>Agaricomycotina</taxon>
        <taxon>Agaricomycetes</taxon>
        <taxon>Agaricomycetidae</taxon>
        <taxon>Agaricales</taxon>
        <taxon>Agaricineae</taxon>
        <taxon>Psathyrellaceae</taxon>
        <taxon>Ephemerocybe</taxon>
    </lineage>
</organism>
<proteinExistence type="predicted"/>